<reference evidence="10" key="3">
    <citation type="submission" date="2022-12" db="EMBL/GenBank/DDBJ databases">
        <authorList>
            <person name="Sun Q."/>
            <person name="Kim S."/>
        </authorList>
    </citation>
    <scope>NUCLEOTIDE SEQUENCE</scope>
    <source>
        <strain evidence="10">KCTC 12343</strain>
    </source>
</reference>
<dbReference type="GO" id="GO:0071111">
    <property type="term" value="F:cyclic-guanylate-specific phosphodiesterase activity"/>
    <property type="evidence" value="ECO:0007669"/>
    <property type="project" value="UniProtKB-EC"/>
</dbReference>
<dbReference type="EMBL" id="BMWV01000005">
    <property type="protein sequence ID" value="GGY41988.1"/>
    <property type="molecule type" value="Genomic_DNA"/>
</dbReference>
<comment type="catalytic activity">
    <reaction evidence="5">
        <text>3',3'-c-di-GMP + H2O = 5'-phosphoguanylyl(3'-&gt;5')guanosine + H(+)</text>
        <dbReference type="Rhea" id="RHEA:24902"/>
        <dbReference type="ChEBI" id="CHEBI:15377"/>
        <dbReference type="ChEBI" id="CHEBI:15378"/>
        <dbReference type="ChEBI" id="CHEBI:58754"/>
        <dbReference type="ChEBI" id="CHEBI:58805"/>
        <dbReference type="EC" id="3.1.4.52"/>
    </reaction>
    <physiologicalReaction direction="left-to-right" evidence="5">
        <dbReference type="Rhea" id="RHEA:24903"/>
    </physiologicalReaction>
</comment>
<protein>
    <submittedName>
        <fullName evidence="11">EAL domain-containing protein</fullName>
    </submittedName>
</protein>
<dbReference type="SMART" id="SM01079">
    <property type="entry name" value="CHASE"/>
    <property type="match status" value="1"/>
</dbReference>
<dbReference type="InterPro" id="IPR029787">
    <property type="entry name" value="Nucleotide_cyclase"/>
</dbReference>
<dbReference type="InterPro" id="IPR000014">
    <property type="entry name" value="PAS"/>
</dbReference>
<keyword evidence="4" id="KW-0472">Membrane</keyword>
<dbReference type="Gene3D" id="3.30.450.350">
    <property type="entry name" value="CHASE domain"/>
    <property type="match status" value="1"/>
</dbReference>
<dbReference type="CDD" id="cd01948">
    <property type="entry name" value="EAL"/>
    <property type="match status" value="1"/>
</dbReference>
<gene>
    <name evidence="11" type="ORF">EYF70_18090</name>
    <name evidence="10" type="ORF">GCM10007387_24920</name>
</gene>
<organism evidence="10 13">
    <name type="scientific">Pseudoduganella albidiflava</name>
    <dbReference type="NCBI Taxonomy" id="321983"/>
    <lineage>
        <taxon>Bacteria</taxon>
        <taxon>Pseudomonadati</taxon>
        <taxon>Pseudomonadota</taxon>
        <taxon>Betaproteobacteria</taxon>
        <taxon>Burkholderiales</taxon>
        <taxon>Oxalobacteraceae</taxon>
        <taxon>Telluria group</taxon>
        <taxon>Pseudoduganella</taxon>
    </lineage>
</organism>
<reference evidence="10" key="1">
    <citation type="journal article" date="2014" name="Int. J. Syst. Evol. Microbiol.">
        <title>Complete genome sequence of Corynebacterium casei LMG S-19264T (=DSM 44701T), isolated from a smear-ripened cheese.</title>
        <authorList>
            <consortium name="US DOE Joint Genome Institute (JGI-PGF)"/>
            <person name="Walter F."/>
            <person name="Albersmeier A."/>
            <person name="Kalinowski J."/>
            <person name="Ruckert C."/>
        </authorList>
    </citation>
    <scope>NUCLEOTIDE SEQUENCE</scope>
    <source>
        <strain evidence="10">KCTC 12343</strain>
    </source>
</reference>
<dbReference type="AlphaFoldDB" id="A0A411X0Q4"/>
<dbReference type="CDD" id="cd00130">
    <property type="entry name" value="PAS"/>
    <property type="match status" value="1"/>
</dbReference>
<dbReference type="PROSITE" id="PS50839">
    <property type="entry name" value="CHASE"/>
    <property type="match status" value="1"/>
</dbReference>
<dbReference type="PANTHER" id="PTHR44757">
    <property type="entry name" value="DIGUANYLATE CYCLASE DGCP"/>
    <property type="match status" value="1"/>
</dbReference>
<keyword evidence="3" id="KW-1133">Transmembrane helix</keyword>
<accession>A0A411X0Q4</accession>
<dbReference type="PROSITE" id="PS50887">
    <property type="entry name" value="GGDEF"/>
    <property type="match status" value="1"/>
</dbReference>
<dbReference type="RefSeq" id="WP_131146651.1">
    <property type="nucleotide sequence ID" value="NZ_BMWV01000005.1"/>
</dbReference>
<evidence type="ECO:0000259" key="8">
    <source>
        <dbReference type="PROSITE" id="PS50883"/>
    </source>
</evidence>
<dbReference type="InterPro" id="IPR043128">
    <property type="entry name" value="Rev_trsase/Diguanyl_cyclase"/>
</dbReference>
<dbReference type="InterPro" id="IPR001633">
    <property type="entry name" value="EAL_dom"/>
</dbReference>
<dbReference type="InterPro" id="IPR042240">
    <property type="entry name" value="CHASE_sf"/>
</dbReference>
<dbReference type="InterPro" id="IPR006189">
    <property type="entry name" value="CHASE_dom"/>
</dbReference>
<dbReference type="Pfam" id="PF00990">
    <property type="entry name" value="GGDEF"/>
    <property type="match status" value="1"/>
</dbReference>
<dbReference type="InterPro" id="IPR052155">
    <property type="entry name" value="Biofilm_reg_signaling"/>
</dbReference>
<dbReference type="Gene3D" id="3.30.450.20">
    <property type="entry name" value="PAS domain"/>
    <property type="match status" value="1"/>
</dbReference>
<evidence type="ECO:0000256" key="1">
    <source>
        <dbReference type="ARBA" id="ARBA00004370"/>
    </source>
</evidence>
<sequence>MARRFTPVSLAAAVTLAAGLCVTGALFLAVAALEYGKLTESFQQRASLRVAAIRRGLDDAVEALTVANQLFRTMPDVTQQQFGDFAKPLLQRHPFIMSLSHQHWMTHEERLAFEARMAPGHPGFTVTDLRAGRVVPAPVRERYLVTEMFAPLPAHHGSLGLDVWPLSATPPTAERMLHTGKPAATPLVSVLQPARRDSFVLLVPLYRPGMPADTPQQRRAAWIGDTAALVRAPHLVHTILQDGGLLDDPNLLLRVYAGDDADLVYTTGAEADADDRRWFEAPPWLAFHHPQHVAKRFDLLGQSWQVRVDALPRPFLADHAGSLIALVGGLLFSLLAAALVHTLEQRSRRVQWLVDERTADLQRSNARLNDDVAARKRTERALQESEHRFRRLLALSSDWYWEQDANFCFTHITDGFFEKAHVQRKDYIGRTRWQIRPDFLESKTGREHHALLQARLPFAGLEHEITGEDGLTRWFQSTGEPVYDAQGDFRGYRGTGSDITERKLTEQRIRHIAHHDALTGLPNRILLQDRLAQAIAYANRGGRRMWVLLIDLDRFKFVNDTLGHKAGDQLLRTIAGRLRASVRETDTVARLSGDEFVAILSEHADEALAPDVIDRIMAALAQPMTLEGKEFCVTCSIGVAAYAADGTPAEHLIEHADIAMYAAKKLGRNRWQFYHGAMNEETRERLRIEGALRNALERGEFVLHYQPQVDLASGHIVGMEALLRWRHPELGVVPPQRFIGLAEETGLIVPIGAWVLRTACAQARAWNTMREADGLAPLRVAVNLSARQFAQPDLVASIAAVLDGTGLPAACLDLELTESLFVDDVAQAVDLLHALKALGVALSIDDFGTGYSSFSYLRTFPIDVLKIDRSFVADIASDADEAAIVVSIIALARNLKLRVIAEGVESTAQLDFLRAHGCDEMQGYHFSRPVPAEEFERMIRSGHACAPEQEPEPLPLSA</sequence>
<dbReference type="EMBL" id="CP036401">
    <property type="protein sequence ID" value="QBI02539.1"/>
    <property type="molecule type" value="Genomic_DNA"/>
</dbReference>
<dbReference type="NCBIfam" id="TIGR00229">
    <property type="entry name" value="sensory_box"/>
    <property type="match status" value="1"/>
</dbReference>
<feature type="domain" description="PAC" evidence="6">
    <location>
        <begin position="459"/>
        <end position="511"/>
    </location>
</feature>
<evidence type="ECO:0000256" key="5">
    <source>
        <dbReference type="ARBA" id="ARBA00051114"/>
    </source>
</evidence>
<dbReference type="PROSITE" id="PS50113">
    <property type="entry name" value="PAC"/>
    <property type="match status" value="1"/>
</dbReference>
<dbReference type="Gene3D" id="3.30.70.270">
    <property type="match status" value="1"/>
</dbReference>
<evidence type="ECO:0000313" key="13">
    <source>
        <dbReference type="Proteomes" id="UP000628442"/>
    </source>
</evidence>
<dbReference type="CDD" id="cd01949">
    <property type="entry name" value="GGDEF"/>
    <property type="match status" value="1"/>
</dbReference>
<evidence type="ECO:0000256" key="4">
    <source>
        <dbReference type="ARBA" id="ARBA00023136"/>
    </source>
</evidence>
<reference evidence="11 12" key="2">
    <citation type="submission" date="2019-02" db="EMBL/GenBank/DDBJ databases">
        <title>Draft Genome Sequences of Six Type Strains of the Genus Massilia.</title>
        <authorList>
            <person name="Miess H."/>
            <person name="Frediansyhah A."/>
            <person name="Gross H."/>
        </authorList>
    </citation>
    <scope>NUCLEOTIDE SEQUENCE [LARGE SCALE GENOMIC DNA]</scope>
    <source>
        <strain evidence="11 12">DSM 17472</strain>
    </source>
</reference>
<dbReference type="SMART" id="SM00052">
    <property type="entry name" value="EAL"/>
    <property type="match status" value="1"/>
</dbReference>
<dbReference type="InterPro" id="IPR000700">
    <property type="entry name" value="PAS-assoc_C"/>
</dbReference>
<dbReference type="Pfam" id="PF00563">
    <property type="entry name" value="EAL"/>
    <property type="match status" value="1"/>
</dbReference>
<comment type="subcellular location">
    <subcellularLocation>
        <location evidence="1">Membrane</location>
    </subcellularLocation>
</comment>
<dbReference type="SUPFAM" id="SSF141868">
    <property type="entry name" value="EAL domain-like"/>
    <property type="match status" value="1"/>
</dbReference>
<dbReference type="NCBIfam" id="TIGR00254">
    <property type="entry name" value="GGDEF"/>
    <property type="match status" value="1"/>
</dbReference>
<evidence type="ECO:0000313" key="12">
    <source>
        <dbReference type="Proteomes" id="UP000292307"/>
    </source>
</evidence>
<feature type="domain" description="GGDEF" evidence="9">
    <location>
        <begin position="543"/>
        <end position="676"/>
    </location>
</feature>
<dbReference type="SUPFAM" id="SSF55073">
    <property type="entry name" value="Nucleotide cyclase"/>
    <property type="match status" value="1"/>
</dbReference>
<dbReference type="SUPFAM" id="SSF55785">
    <property type="entry name" value="PYP-like sensor domain (PAS domain)"/>
    <property type="match status" value="1"/>
</dbReference>
<dbReference type="PROSITE" id="PS50883">
    <property type="entry name" value="EAL"/>
    <property type="match status" value="1"/>
</dbReference>
<dbReference type="Proteomes" id="UP000292307">
    <property type="component" value="Chromosome"/>
</dbReference>
<dbReference type="InterPro" id="IPR000160">
    <property type="entry name" value="GGDEF_dom"/>
</dbReference>
<dbReference type="FunFam" id="3.30.70.270:FF:000001">
    <property type="entry name" value="Diguanylate cyclase domain protein"/>
    <property type="match status" value="1"/>
</dbReference>
<dbReference type="SMART" id="SM00267">
    <property type="entry name" value="GGDEF"/>
    <property type="match status" value="1"/>
</dbReference>
<evidence type="ECO:0000256" key="3">
    <source>
        <dbReference type="ARBA" id="ARBA00022989"/>
    </source>
</evidence>
<keyword evidence="12" id="KW-1185">Reference proteome</keyword>
<dbReference type="GO" id="GO:0071732">
    <property type="term" value="P:cellular response to nitric oxide"/>
    <property type="evidence" value="ECO:0007669"/>
    <property type="project" value="UniProtKB-ARBA"/>
</dbReference>
<keyword evidence="2" id="KW-0812">Transmembrane</keyword>
<proteinExistence type="predicted"/>
<evidence type="ECO:0000259" key="7">
    <source>
        <dbReference type="PROSITE" id="PS50839"/>
    </source>
</evidence>
<dbReference type="OrthoDB" id="9813903at2"/>
<evidence type="ECO:0000259" key="9">
    <source>
        <dbReference type="PROSITE" id="PS50887"/>
    </source>
</evidence>
<dbReference type="InterPro" id="IPR001610">
    <property type="entry name" value="PAC"/>
</dbReference>
<feature type="domain" description="CHASE" evidence="7">
    <location>
        <begin position="134"/>
        <end position="265"/>
    </location>
</feature>
<evidence type="ECO:0000313" key="11">
    <source>
        <dbReference type="EMBL" id="QBI02539.1"/>
    </source>
</evidence>
<dbReference type="FunFam" id="3.20.20.450:FF:000001">
    <property type="entry name" value="Cyclic di-GMP phosphodiesterase yahA"/>
    <property type="match status" value="1"/>
</dbReference>
<evidence type="ECO:0000256" key="2">
    <source>
        <dbReference type="ARBA" id="ARBA00022692"/>
    </source>
</evidence>
<evidence type="ECO:0000313" key="10">
    <source>
        <dbReference type="EMBL" id="GGY41988.1"/>
    </source>
</evidence>
<dbReference type="Proteomes" id="UP000628442">
    <property type="component" value="Unassembled WGS sequence"/>
</dbReference>
<dbReference type="InterPro" id="IPR035919">
    <property type="entry name" value="EAL_sf"/>
</dbReference>
<feature type="domain" description="EAL" evidence="8">
    <location>
        <begin position="685"/>
        <end position="943"/>
    </location>
</feature>
<evidence type="ECO:0000259" key="6">
    <source>
        <dbReference type="PROSITE" id="PS50113"/>
    </source>
</evidence>
<dbReference type="GO" id="GO:0007165">
    <property type="term" value="P:signal transduction"/>
    <property type="evidence" value="ECO:0007669"/>
    <property type="project" value="UniProtKB-ARBA"/>
</dbReference>
<name>A0A411X0Q4_9BURK</name>
<dbReference type="InterPro" id="IPR035965">
    <property type="entry name" value="PAS-like_dom_sf"/>
</dbReference>
<dbReference type="GO" id="GO:0016020">
    <property type="term" value="C:membrane"/>
    <property type="evidence" value="ECO:0007669"/>
    <property type="project" value="UniProtKB-SubCell"/>
</dbReference>
<dbReference type="SMART" id="SM00086">
    <property type="entry name" value="PAC"/>
    <property type="match status" value="1"/>
</dbReference>
<dbReference type="Pfam" id="PF03924">
    <property type="entry name" value="CHASE"/>
    <property type="match status" value="1"/>
</dbReference>
<dbReference type="Gene3D" id="3.20.20.450">
    <property type="entry name" value="EAL domain"/>
    <property type="match status" value="1"/>
</dbReference>
<dbReference type="PANTHER" id="PTHR44757:SF2">
    <property type="entry name" value="BIOFILM ARCHITECTURE MAINTENANCE PROTEIN MBAA"/>
    <property type="match status" value="1"/>
</dbReference>